<dbReference type="PANTHER" id="PTHR13966:SF5">
    <property type="entry name" value="ENDONUCLEASE G, MITOCHONDRIAL"/>
    <property type="match status" value="1"/>
</dbReference>
<evidence type="ECO:0000256" key="5">
    <source>
        <dbReference type="ARBA" id="ARBA00022759"/>
    </source>
</evidence>
<comment type="similarity">
    <text evidence="2 10">Belongs to the DNA/RNA non-specific endonuclease family.</text>
</comment>
<dbReference type="InterPro" id="IPR018524">
    <property type="entry name" value="DNA/RNA_endonuclease_AS"/>
</dbReference>
<feature type="binding site" evidence="9">
    <location>
        <position position="163"/>
    </location>
    <ligand>
        <name>Mg(2+)</name>
        <dbReference type="ChEBI" id="CHEBI:18420"/>
        <note>catalytic</note>
    </ligand>
</feature>
<reference evidence="13 14" key="1">
    <citation type="journal article" date="2011" name="J. Bacteriol.">
        <title>Genome sequence of the algicidal bacterium Kordia algicida OT-1.</title>
        <authorList>
            <person name="Lee H.S."/>
            <person name="Kang S.G."/>
            <person name="Kwon K.K."/>
            <person name="Lee J.H."/>
            <person name="Kim S.J."/>
        </authorList>
    </citation>
    <scope>NUCLEOTIDE SEQUENCE [LARGE SCALE GENOMIC DNA]</scope>
    <source>
        <strain evidence="13 14">OT-1</strain>
    </source>
</reference>
<gene>
    <name evidence="13" type="ORF">KAOT1_13552</name>
</gene>
<evidence type="ECO:0000256" key="1">
    <source>
        <dbReference type="ARBA" id="ARBA00001946"/>
    </source>
</evidence>
<dbReference type="InterPro" id="IPR040255">
    <property type="entry name" value="Non-specific_endonuclease"/>
</dbReference>
<dbReference type="EMBL" id="ABIB01000001">
    <property type="protein sequence ID" value="EDP98246.1"/>
    <property type="molecule type" value="Genomic_DNA"/>
</dbReference>
<keyword evidence="7" id="KW-0460">Magnesium</keyword>
<dbReference type="InterPro" id="IPR044925">
    <property type="entry name" value="His-Me_finger_sf"/>
</dbReference>
<dbReference type="GO" id="GO:0004519">
    <property type="term" value="F:endonuclease activity"/>
    <property type="evidence" value="ECO:0007669"/>
    <property type="project" value="UniProtKB-UniRule"/>
</dbReference>
<accession>A9DK28</accession>
<evidence type="ECO:0000256" key="9">
    <source>
        <dbReference type="PIRSR" id="PIRSR640255-2"/>
    </source>
</evidence>
<dbReference type="GO" id="GO:0046872">
    <property type="term" value="F:metal ion binding"/>
    <property type="evidence" value="ECO:0007669"/>
    <property type="project" value="UniProtKB-KW"/>
</dbReference>
<dbReference type="RefSeq" id="WP_007095259.1">
    <property type="nucleotide sequence ID" value="NZ_CP142125.1"/>
</dbReference>
<dbReference type="SMART" id="SM00477">
    <property type="entry name" value="NUC"/>
    <property type="match status" value="1"/>
</dbReference>
<dbReference type="InterPro" id="IPR001604">
    <property type="entry name" value="Endo_G_ENPP1-like_dom"/>
</dbReference>
<keyword evidence="4 9" id="KW-0479">Metal-binding</keyword>
<dbReference type="EC" id="3.1.30.-" evidence="10"/>
<protein>
    <recommendedName>
        <fullName evidence="10">Endonuclease</fullName>
        <ecNumber evidence="10">3.1.30.-</ecNumber>
    </recommendedName>
</protein>
<dbReference type="OrthoDB" id="9811262at2"/>
<keyword evidence="14" id="KW-1185">Reference proteome</keyword>
<feature type="domain" description="DNA/RNA non-specific endonuclease/pyrophosphatase/phosphodiesterase" evidence="12">
    <location>
        <begin position="70"/>
        <end position="263"/>
    </location>
</feature>
<evidence type="ECO:0000256" key="10">
    <source>
        <dbReference type="RuleBase" id="RU366055"/>
    </source>
</evidence>
<sequence>MKRNKIYPLLVLLIGAAFIIYEKYSENKATNTYDPNVEIHGTKKQTTDSSPKTLTNEFYLPSSTTGQIVHHEGYSLSYNEAFEQAEWVAYELKKNQVVYTDFKRPYFEQDEAVTTESAHWRNYKKSGYDRGHLCPAADRKYTKAAFTETFLTSNISPQKHDFNAGIWNRLEQKVRYWAKKYDGVYVVTGGILENNLKTIGSEAVAVPNYFYKILLDNSGGSTKIIAFLVPHKDSDKPLYEFVVSVDELEKRTGIDFFPELEDTKENKLEAMTTYKQWSFRD</sequence>
<proteinExistence type="inferred from homology"/>
<dbReference type="Pfam" id="PF01223">
    <property type="entry name" value="Endonuclease_NS"/>
    <property type="match status" value="1"/>
</dbReference>
<keyword evidence="6 10" id="KW-0378">Hydrolase</keyword>
<evidence type="ECO:0000259" key="12">
    <source>
        <dbReference type="SMART" id="SM00892"/>
    </source>
</evidence>
<keyword evidence="3 10" id="KW-0540">Nuclease</keyword>
<dbReference type="GO" id="GO:0016787">
    <property type="term" value="F:hydrolase activity"/>
    <property type="evidence" value="ECO:0007669"/>
    <property type="project" value="UniProtKB-KW"/>
</dbReference>
<dbReference type="InterPro" id="IPR020821">
    <property type="entry name" value="ENPP1-3/EXOG-like_nuc-like"/>
</dbReference>
<dbReference type="Proteomes" id="UP000002945">
    <property type="component" value="Unassembled WGS sequence"/>
</dbReference>
<dbReference type="PROSITE" id="PS01070">
    <property type="entry name" value="NUCLEASE_NON_SPEC"/>
    <property type="match status" value="1"/>
</dbReference>
<evidence type="ECO:0000256" key="4">
    <source>
        <dbReference type="ARBA" id="ARBA00022723"/>
    </source>
</evidence>
<evidence type="ECO:0000256" key="2">
    <source>
        <dbReference type="ARBA" id="ARBA00010052"/>
    </source>
</evidence>
<dbReference type="GO" id="GO:0003676">
    <property type="term" value="F:nucleic acid binding"/>
    <property type="evidence" value="ECO:0007669"/>
    <property type="project" value="InterPro"/>
</dbReference>
<evidence type="ECO:0000256" key="7">
    <source>
        <dbReference type="ARBA" id="ARBA00022842"/>
    </source>
</evidence>
<comment type="caution">
    <text evidence="13">The sequence shown here is derived from an EMBL/GenBank/DDBJ whole genome shotgun (WGS) entry which is preliminary data.</text>
</comment>
<dbReference type="CDD" id="cd00091">
    <property type="entry name" value="NUC"/>
    <property type="match status" value="1"/>
</dbReference>
<name>A9DK28_9FLAO</name>
<comment type="cofactor">
    <cofactor evidence="1 10">
        <name>Mg(2+)</name>
        <dbReference type="ChEBI" id="CHEBI:18420"/>
    </cofactor>
</comment>
<dbReference type="Gene3D" id="3.40.570.10">
    <property type="entry name" value="Extracellular Endonuclease, subunit A"/>
    <property type="match status" value="1"/>
</dbReference>
<dbReference type="STRING" id="391587.KAOT1_13552"/>
<evidence type="ECO:0000256" key="3">
    <source>
        <dbReference type="ARBA" id="ARBA00022722"/>
    </source>
</evidence>
<dbReference type="SMART" id="SM00892">
    <property type="entry name" value="Endonuclease_NS"/>
    <property type="match status" value="1"/>
</dbReference>
<evidence type="ECO:0000256" key="6">
    <source>
        <dbReference type="ARBA" id="ARBA00022801"/>
    </source>
</evidence>
<evidence type="ECO:0000256" key="8">
    <source>
        <dbReference type="PIRSR" id="PIRSR640255-1"/>
    </source>
</evidence>
<keyword evidence="5 10" id="KW-0255">Endonuclease</keyword>
<dbReference type="PANTHER" id="PTHR13966">
    <property type="entry name" value="ENDONUCLEASE RELATED"/>
    <property type="match status" value="1"/>
</dbReference>
<evidence type="ECO:0000313" key="14">
    <source>
        <dbReference type="Proteomes" id="UP000002945"/>
    </source>
</evidence>
<dbReference type="AlphaFoldDB" id="A9DK28"/>
<evidence type="ECO:0000313" key="13">
    <source>
        <dbReference type="EMBL" id="EDP98246.1"/>
    </source>
</evidence>
<dbReference type="InterPro" id="IPR044929">
    <property type="entry name" value="DNA/RNA_non-sp_Endonuclease_sf"/>
</dbReference>
<evidence type="ECO:0000259" key="11">
    <source>
        <dbReference type="SMART" id="SM00477"/>
    </source>
</evidence>
<feature type="domain" description="ENPP1-3/EXOG-like endonuclease/phosphodiesterase" evidence="11">
    <location>
        <begin position="71"/>
        <end position="263"/>
    </location>
</feature>
<organism evidence="13 14">
    <name type="scientific">Kordia algicida OT-1</name>
    <dbReference type="NCBI Taxonomy" id="391587"/>
    <lineage>
        <taxon>Bacteria</taxon>
        <taxon>Pseudomonadati</taxon>
        <taxon>Bacteroidota</taxon>
        <taxon>Flavobacteriia</taxon>
        <taxon>Flavobacteriales</taxon>
        <taxon>Flavobacteriaceae</taxon>
        <taxon>Kordia</taxon>
    </lineage>
</organism>
<dbReference type="eggNOG" id="COG1864">
    <property type="taxonomic scope" value="Bacteria"/>
</dbReference>
<dbReference type="HOGENOM" id="CLU_055174_2_0_10"/>
<dbReference type="SUPFAM" id="SSF54060">
    <property type="entry name" value="His-Me finger endonucleases"/>
    <property type="match status" value="1"/>
</dbReference>
<feature type="active site" description="Proton acceptor" evidence="8">
    <location>
        <position position="132"/>
    </location>
</feature>